<accession>A0A1I7XMG2</accession>
<name>A0A1I7XMG2_HETBA</name>
<keyword evidence="2" id="KW-1185">Reference proteome</keyword>
<keyword evidence="1" id="KW-0732">Signal</keyword>
<dbReference type="Proteomes" id="UP000095283">
    <property type="component" value="Unplaced"/>
</dbReference>
<proteinExistence type="predicted"/>
<reference evidence="3" key="1">
    <citation type="submission" date="2016-11" db="UniProtKB">
        <authorList>
            <consortium name="WormBaseParasite"/>
        </authorList>
    </citation>
    <scope>IDENTIFICATION</scope>
</reference>
<sequence length="105" mass="11716">MSAVLRITAAVICWLAIQTNCWVSPQDSQTNENQPKMISISSRAFLPPRYKNLFGTDTSKVKDGSAFIPMTMTDFTGKVGQRRRQIFSWQPSSIGGDLDGTRFLV</sequence>
<feature type="signal peptide" evidence="1">
    <location>
        <begin position="1"/>
        <end position="21"/>
    </location>
</feature>
<evidence type="ECO:0000313" key="3">
    <source>
        <dbReference type="WBParaSite" id="Hba_18718"/>
    </source>
</evidence>
<protein>
    <submittedName>
        <fullName evidence="3">Secreted protein</fullName>
    </submittedName>
</protein>
<organism evidence="2 3">
    <name type="scientific">Heterorhabditis bacteriophora</name>
    <name type="common">Entomopathogenic nematode worm</name>
    <dbReference type="NCBI Taxonomy" id="37862"/>
    <lineage>
        <taxon>Eukaryota</taxon>
        <taxon>Metazoa</taxon>
        <taxon>Ecdysozoa</taxon>
        <taxon>Nematoda</taxon>
        <taxon>Chromadorea</taxon>
        <taxon>Rhabditida</taxon>
        <taxon>Rhabditina</taxon>
        <taxon>Rhabditomorpha</taxon>
        <taxon>Strongyloidea</taxon>
        <taxon>Heterorhabditidae</taxon>
        <taxon>Heterorhabditis</taxon>
    </lineage>
</organism>
<evidence type="ECO:0000256" key="1">
    <source>
        <dbReference type="SAM" id="SignalP"/>
    </source>
</evidence>
<feature type="chain" id="PRO_5009311271" evidence="1">
    <location>
        <begin position="22"/>
        <end position="105"/>
    </location>
</feature>
<dbReference type="WBParaSite" id="Hba_18718">
    <property type="protein sequence ID" value="Hba_18718"/>
    <property type="gene ID" value="Hba_18718"/>
</dbReference>
<evidence type="ECO:0000313" key="2">
    <source>
        <dbReference type="Proteomes" id="UP000095283"/>
    </source>
</evidence>
<dbReference type="AlphaFoldDB" id="A0A1I7XMG2"/>